<dbReference type="EMBL" id="VUJU01014529">
    <property type="protein sequence ID" value="KAF0701858.1"/>
    <property type="molecule type" value="Genomic_DNA"/>
</dbReference>
<name>A0A6G0VME0_APHCR</name>
<sequence length="288" mass="32483">MVYQGENVLVVASKTKAGCRVLLNRSDLIHLQYLEWCIFETVVRKSTIIRPVVLKQFEIISNYLDQEFTNVKSPPKTNEEMIIFIKNLSDDKIIGSAPKEEMNFISQLKINATTKLAEQWAQRWSGEISPELFTESEVQPPRFSSMYPMHENLSQTKVADDECGIDEFLTQINPTQATWAPTKSLPTSLPSFDCLDNTADGFDSDNFAQCPPWYNNRVIHSPPSIAVDKNDGPTSFNKSPSILGSKPTKKPSAKRKLSTVDDLTLSFWYDKSTTTIGGVPDIHIDPRF</sequence>
<protein>
    <submittedName>
        <fullName evidence="2">Uncharacterized protein</fullName>
    </submittedName>
</protein>
<dbReference type="Proteomes" id="UP000478052">
    <property type="component" value="Unassembled WGS sequence"/>
</dbReference>
<feature type="non-terminal residue" evidence="2">
    <location>
        <position position="288"/>
    </location>
</feature>
<feature type="compositionally biased region" description="Polar residues" evidence="1">
    <location>
        <begin position="232"/>
        <end position="242"/>
    </location>
</feature>
<evidence type="ECO:0000313" key="3">
    <source>
        <dbReference type="Proteomes" id="UP000478052"/>
    </source>
</evidence>
<evidence type="ECO:0000313" key="2">
    <source>
        <dbReference type="EMBL" id="KAF0701858.1"/>
    </source>
</evidence>
<organism evidence="2 3">
    <name type="scientific">Aphis craccivora</name>
    <name type="common">Cowpea aphid</name>
    <dbReference type="NCBI Taxonomy" id="307492"/>
    <lineage>
        <taxon>Eukaryota</taxon>
        <taxon>Metazoa</taxon>
        <taxon>Ecdysozoa</taxon>
        <taxon>Arthropoda</taxon>
        <taxon>Hexapoda</taxon>
        <taxon>Insecta</taxon>
        <taxon>Pterygota</taxon>
        <taxon>Neoptera</taxon>
        <taxon>Paraneoptera</taxon>
        <taxon>Hemiptera</taxon>
        <taxon>Sternorrhyncha</taxon>
        <taxon>Aphidomorpha</taxon>
        <taxon>Aphidoidea</taxon>
        <taxon>Aphididae</taxon>
        <taxon>Aphidini</taxon>
        <taxon>Aphis</taxon>
        <taxon>Aphis</taxon>
    </lineage>
</organism>
<proteinExistence type="predicted"/>
<dbReference type="OrthoDB" id="6640734at2759"/>
<evidence type="ECO:0000256" key="1">
    <source>
        <dbReference type="SAM" id="MobiDB-lite"/>
    </source>
</evidence>
<comment type="caution">
    <text evidence="2">The sequence shown here is derived from an EMBL/GenBank/DDBJ whole genome shotgun (WGS) entry which is preliminary data.</text>
</comment>
<reference evidence="2 3" key="1">
    <citation type="submission" date="2019-08" db="EMBL/GenBank/DDBJ databases">
        <title>Whole genome of Aphis craccivora.</title>
        <authorList>
            <person name="Voronova N.V."/>
            <person name="Shulinski R.S."/>
            <person name="Bandarenka Y.V."/>
            <person name="Zhorov D.G."/>
            <person name="Warner D."/>
        </authorList>
    </citation>
    <scope>NUCLEOTIDE SEQUENCE [LARGE SCALE GENOMIC DNA]</scope>
    <source>
        <strain evidence="2">180601</strain>
        <tissue evidence="2">Whole Body</tissue>
    </source>
</reference>
<keyword evidence="3" id="KW-1185">Reference proteome</keyword>
<dbReference type="AlphaFoldDB" id="A0A6G0VME0"/>
<gene>
    <name evidence="2" type="ORF">FWK35_00030551</name>
</gene>
<accession>A0A6G0VME0</accession>
<feature type="region of interest" description="Disordered" evidence="1">
    <location>
        <begin position="226"/>
        <end position="255"/>
    </location>
</feature>